<organism evidence="1 2">
    <name type="scientific">Porphyromonas canoris</name>
    <dbReference type="NCBI Taxonomy" id="36875"/>
    <lineage>
        <taxon>Bacteria</taxon>
        <taxon>Pseudomonadati</taxon>
        <taxon>Bacteroidota</taxon>
        <taxon>Bacteroidia</taxon>
        <taxon>Bacteroidales</taxon>
        <taxon>Porphyromonadaceae</taxon>
        <taxon>Porphyromonas</taxon>
    </lineage>
</organism>
<reference evidence="1 2" key="1">
    <citation type="submission" date="2014-08" db="EMBL/GenBank/DDBJ databases">
        <title>Porphyromonas canoris strain:OH2762 Genome sequencing.</title>
        <authorList>
            <person name="Wallis C."/>
            <person name="Deusch O."/>
            <person name="O'Flynn C."/>
            <person name="Davis I."/>
            <person name="Jospin G."/>
            <person name="Darling A.E."/>
            <person name="Coil D.A."/>
            <person name="Alexiev A."/>
            <person name="Horsfall A."/>
            <person name="Kirkwood N."/>
            <person name="Harris S."/>
            <person name="Eisen J.A."/>
        </authorList>
    </citation>
    <scope>NUCLEOTIDE SEQUENCE [LARGE SCALE GENOMIC DNA]</scope>
    <source>
        <strain evidence="2">COT-108 OH2762</strain>
    </source>
</reference>
<protein>
    <recommendedName>
        <fullName evidence="3">Lipoprotein</fullName>
    </recommendedName>
</protein>
<dbReference type="Proteomes" id="UP000030101">
    <property type="component" value="Unassembled WGS sequence"/>
</dbReference>
<dbReference type="RefSeq" id="WP_036789472.1">
    <property type="nucleotide sequence ID" value="NZ_JQZV01000006.1"/>
</dbReference>
<evidence type="ECO:0008006" key="3">
    <source>
        <dbReference type="Google" id="ProtNLM"/>
    </source>
</evidence>
<dbReference type="PROSITE" id="PS51257">
    <property type="entry name" value="PROKAR_LIPOPROTEIN"/>
    <property type="match status" value="1"/>
</dbReference>
<dbReference type="EMBL" id="JQZV01000006">
    <property type="protein sequence ID" value="KGN92887.1"/>
    <property type="molecule type" value="Genomic_DNA"/>
</dbReference>
<name>A0ABR4XLP6_9PORP</name>
<proteinExistence type="predicted"/>
<evidence type="ECO:0000313" key="1">
    <source>
        <dbReference type="EMBL" id="KGN92887.1"/>
    </source>
</evidence>
<comment type="caution">
    <text evidence="1">The sequence shown here is derived from an EMBL/GenBank/DDBJ whole genome shotgun (WGS) entry which is preliminary data.</text>
</comment>
<evidence type="ECO:0000313" key="2">
    <source>
        <dbReference type="Proteomes" id="UP000030101"/>
    </source>
</evidence>
<keyword evidence="2" id="KW-1185">Reference proteome</keyword>
<accession>A0ABR4XLP6</accession>
<gene>
    <name evidence="1" type="ORF">HQ43_03165</name>
</gene>
<sequence length="259" mass="29816">MKKAYLILLSALVALMFQGCDWLFRRGQFEEGKIHIPHYVLGYLDNAKNLEATYYSYENSINIRWAHSVLVLGWDSKGEDLAGYKALCNKNKDTKYDALTYTIKGDAFRSFGRSYRYYYNSNAITGINVTSDAAWDDAHPAGASLNDIIIFYSNALDPFIQSGYKEEFAWDEKKQKFEPIKKEDPNVEELAGRIECLLSKFDFSSYRLLGLGEMTLCRLKIAQKPTKELKHIIKIEILFEDGTKTFKQLSINFPTEKRS</sequence>